<dbReference type="AlphaFoldDB" id="A0A1S2PAM4"/>
<organism evidence="1 2">
    <name type="scientific">Streptomyces colonosanans</name>
    <dbReference type="NCBI Taxonomy" id="1428652"/>
    <lineage>
        <taxon>Bacteria</taxon>
        <taxon>Bacillati</taxon>
        <taxon>Actinomycetota</taxon>
        <taxon>Actinomycetes</taxon>
        <taxon>Kitasatosporales</taxon>
        <taxon>Streptomycetaceae</taxon>
        <taxon>Streptomyces</taxon>
    </lineage>
</organism>
<gene>
    <name evidence="1" type="ORF">BIV24_18090</name>
</gene>
<dbReference type="OrthoDB" id="4325262at2"/>
<accession>A0A1S2PAM4</accession>
<keyword evidence="2" id="KW-1185">Reference proteome</keyword>
<proteinExistence type="predicted"/>
<evidence type="ECO:0000313" key="2">
    <source>
        <dbReference type="Proteomes" id="UP000179935"/>
    </source>
</evidence>
<sequence length="60" mass="6608">MITTPAAETWDHELDDLFTTIGHRFGHVEPRHGHLVDLDHAARSVNGGPRHRITDVASGS</sequence>
<comment type="caution">
    <text evidence="1">The sequence shown here is derived from an EMBL/GenBank/DDBJ whole genome shotgun (WGS) entry which is preliminary data.</text>
</comment>
<name>A0A1S2PAM4_9ACTN</name>
<protein>
    <submittedName>
        <fullName evidence="1">Uncharacterized protein</fullName>
    </submittedName>
</protein>
<dbReference type="EMBL" id="MLYP01000045">
    <property type="protein sequence ID" value="OIJ90455.1"/>
    <property type="molecule type" value="Genomic_DNA"/>
</dbReference>
<evidence type="ECO:0000313" key="1">
    <source>
        <dbReference type="EMBL" id="OIJ90455.1"/>
    </source>
</evidence>
<dbReference type="Proteomes" id="UP000179935">
    <property type="component" value="Unassembled WGS sequence"/>
</dbReference>
<reference evidence="1 2" key="1">
    <citation type="submission" date="2016-10" db="EMBL/GenBank/DDBJ databases">
        <title>Genome sequence of Streptomyces sp. MUSC 93.</title>
        <authorList>
            <person name="Lee L.-H."/>
            <person name="Ser H.-L."/>
            <person name="Law J.W.-F."/>
        </authorList>
    </citation>
    <scope>NUCLEOTIDE SEQUENCE [LARGE SCALE GENOMIC DNA]</scope>
    <source>
        <strain evidence="1 2">MUSC 93</strain>
    </source>
</reference>
<dbReference type="RefSeq" id="WP_071367367.1">
    <property type="nucleotide sequence ID" value="NZ_MLYP01000045.1"/>
</dbReference>